<dbReference type="AlphaFoldDB" id="A0A255XUJ4"/>
<protein>
    <submittedName>
        <fullName evidence="2">Uncharacterized protein</fullName>
    </submittedName>
</protein>
<dbReference type="OrthoDB" id="9861259at2"/>
<keyword evidence="1" id="KW-0732">Signal</keyword>
<comment type="caution">
    <text evidence="2">The sequence shown here is derived from an EMBL/GenBank/DDBJ whole genome shotgun (WGS) entry which is preliminary data.</text>
</comment>
<feature type="chain" id="PRO_5012965481" evidence="1">
    <location>
        <begin position="24"/>
        <end position="153"/>
    </location>
</feature>
<proteinExistence type="predicted"/>
<gene>
    <name evidence="2" type="ORF">CHR90_04195</name>
</gene>
<name>A0A255XUJ4_9PROT</name>
<dbReference type="EMBL" id="NOXS01000027">
    <property type="protein sequence ID" value="OYQ20582.1"/>
    <property type="molecule type" value="Genomic_DNA"/>
</dbReference>
<dbReference type="Proteomes" id="UP000216361">
    <property type="component" value="Unassembled WGS sequence"/>
</dbReference>
<evidence type="ECO:0000256" key="1">
    <source>
        <dbReference type="SAM" id="SignalP"/>
    </source>
</evidence>
<keyword evidence="3" id="KW-1185">Reference proteome</keyword>
<accession>A0A255XUJ4</accession>
<evidence type="ECO:0000313" key="2">
    <source>
        <dbReference type="EMBL" id="OYQ20582.1"/>
    </source>
</evidence>
<dbReference type="RefSeq" id="WP_094407733.1">
    <property type="nucleotide sequence ID" value="NZ_BMJZ01000009.1"/>
</dbReference>
<evidence type="ECO:0000313" key="3">
    <source>
        <dbReference type="Proteomes" id="UP000216361"/>
    </source>
</evidence>
<organism evidence="2 3">
    <name type="scientific">Elstera cyanobacteriorum</name>
    <dbReference type="NCBI Taxonomy" id="2022747"/>
    <lineage>
        <taxon>Bacteria</taxon>
        <taxon>Pseudomonadati</taxon>
        <taxon>Pseudomonadota</taxon>
        <taxon>Alphaproteobacteria</taxon>
        <taxon>Rhodospirillales</taxon>
        <taxon>Rhodospirillaceae</taxon>
        <taxon>Elstera</taxon>
    </lineage>
</organism>
<feature type="signal peptide" evidence="1">
    <location>
        <begin position="1"/>
        <end position="23"/>
    </location>
</feature>
<sequence>MTATKILRLIALLLVLLPLFAQAAERYAFPKADLARMINLFARDVANPRYYALDGSLDSPQALTTDAGETAEYVAFNLIPSVKGARGFGPTYFMNIVSGQVFRLDIGCTEQTSPRLTAYLNRYRARHPIPAETLAKHQAHFQKLLAGADICSK</sequence>
<reference evidence="2 3" key="1">
    <citation type="submission" date="2017-07" db="EMBL/GenBank/DDBJ databases">
        <title>Elstera cyanobacteriorum sp. nov., a novel bacterium isolated from cyanobacterial aggregates in a eutrophic lake.</title>
        <authorList>
            <person name="Cai H."/>
        </authorList>
    </citation>
    <scope>NUCLEOTIDE SEQUENCE [LARGE SCALE GENOMIC DNA]</scope>
    <source>
        <strain evidence="2 3">TH019</strain>
    </source>
</reference>